<evidence type="ECO:0000313" key="3">
    <source>
        <dbReference type="Proteomes" id="UP001549122"/>
    </source>
</evidence>
<dbReference type="RefSeq" id="WP_354364110.1">
    <property type="nucleotide sequence ID" value="NZ_JBEPLO010000003.1"/>
</dbReference>
<keyword evidence="1" id="KW-0472">Membrane</keyword>
<evidence type="ECO:0000256" key="1">
    <source>
        <dbReference type="SAM" id="Phobius"/>
    </source>
</evidence>
<feature type="transmembrane region" description="Helical" evidence="1">
    <location>
        <begin position="91"/>
        <end position="110"/>
    </location>
</feature>
<gene>
    <name evidence="2" type="ORF">ABID29_000461</name>
</gene>
<dbReference type="Pfam" id="PF21846">
    <property type="entry name" value="DUF6905"/>
    <property type="match status" value="1"/>
</dbReference>
<organism evidence="2 3">
    <name type="scientific">Streptococcus rupicaprae</name>
    <dbReference type="NCBI Taxonomy" id="759619"/>
    <lineage>
        <taxon>Bacteria</taxon>
        <taxon>Bacillati</taxon>
        <taxon>Bacillota</taxon>
        <taxon>Bacilli</taxon>
        <taxon>Lactobacillales</taxon>
        <taxon>Streptococcaceae</taxon>
        <taxon>Streptococcus</taxon>
    </lineage>
</organism>
<proteinExistence type="predicted"/>
<accession>A0ABV2FFL3</accession>
<evidence type="ECO:0000313" key="2">
    <source>
        <dbReference type="EMBL" id="MET3557352.1"/>
    </source>
</evidence>
<sequence>MRFIRALFAYGLAGFLVPLIWQLFASQFGYFTGYVAGATVIGPVWYLIHYRGLIPRYGKGASIDMGLAIASAVLTREIFKKGLNILPQSGPTLVLLIFGAVLAGLMAWLLESGLGRKRK</sequence>
<dbReference type="InterPro" id="IPR054200">
    <property type="entry name" value="DUF6905"/>
</dbReference>
<keyword evidence="1" id="KW-1133">Transmembrane helix</keyword>
<feature type="transmembrane region" description="Helical" evidence="1">
    <location>
        <begin position="30"/>
        <end position="48"/>
    </location>
</feature>
<keyword evidence="3" id="KW-1185">Reference proteome</keyword>
<feature type="transmembrane region" description="Helical" evidence="1">
    <location>
        <begin position="60"/>
        <end position="79"/>
    </location>
</feature>
<name>A0ABV2FFL3_9STRE</name>
<reference evidence="2 3" key="1">
    <citation type="submission" date="2024-06" db="EMBL/GenBank/DDBJ databases">
        <title>Genomic Encyclopedia of Type Strains, Phase IV (KMG-IV): sequencing the most valuable type-strain genomes for metagenomic binning, comparative biology and taxonomic classification.</title>
        <authorList>
            <person name="Goeker M."/>
        </authorList>
    </citation>
    <scope>NUCLEOTIDE SEQUENCE [LARGE SCALE GENOMIC DNA]</scope>
    <source>
        <strain evidence="2 3">DSM 28303</strain>
    </source>
</reference>
<comment type="caution">
    <text evidence="2">The sequence shown here is derived from an EMBL/GenBank/DDBJ whole genome shotgun (WGS) entry which is preliminary data.</text>
</comment>
<keyword evidence="1" id="KW-0812">Transmembrane</keyword>
<dbReference type="EMBL" id="JBEPLO010000003">
    <property type="protein sequence ID" value="MET3557352.1"/>
    <property type="molecule type" value="Genomic_DNA"/>
</dbReference>
<feature type="transmembrane region" description="Helical" evidence="1">
    <location>
        <begin position="7"/>
        <end position="24"/>
    </location>
</feature>
<protein>
    <submittedName>
        <fullName evidence="2">Uncharacterized protein</fullName>
    </submittedName>
</protein>
<dbReference type="Proteomes" id="UP001549122">
    <property type="component" value="Unassembled WGS sequence"/>
</dbReference>